<evidence type="ECO:0000256" key="6">
    <source>
        <dbReference type="ARBA" id="ARBA00023329"/>
    </source>
</evidence>
<evidence type="ECO:0000256" key="5">
    <source>
        <dbReference type="ARBA" id="ARBA00023176"/>
    </source>
</evidence>
<dbReference type="Pfam" id="PF01086">
    <property type="entry name" value="Clathrin_lg_ch"/>
    <property type="match status" value="1"/>
</dbReference>
<dbReference type="GO" id="GO:0072583">
    <property type="term" value="P:clathrin-dependent endocytosis"/>
    <property type="evidence" value="ECO:0007669"/>
    <property type="project" value="TreeGrafter"/>
</dbReference>
<evidence type="ECO:0000313" key="9">
    <source>
        <dbReference type="EMBL" id="KXZ41295.1"/>
    </source>
</evidence>
<name>A0A150FVR7_GONPE</name>
<keyword evidence="10" id="KW-1185">Reference proteome</keyword>
<evidence type="ECO:0000256" key="7">
    <source>
        <dbReference type="RuleBase" id="RU363137"/>
    </source>
</evidence>
<dbReference type="PANTHER" id="PTHR10639">
    <property type="entry name" value="CLATHRIN LIGHT CHAIN"/>
    <property type="match status" value="1"/>
</dbReference>
<evidence type="ECO:0000256" key="8">
    <source>
        <dbReference type="SAM" id="MobiDB-lite"/>
    </source>
</evidence>
<reference evidence="10" key="1">
    <citation type="journal article" date="2016" name="Nat. Commun.">
        <title>The Gonium pectorale genome demonstrates co-option of cell cycle regulation during the evolution of multicellularity.</title>
        <authorList>
            <person name="Hanschen E.R."/>
            <person name="Marriage T.N."/>
            <person name="Ferris P.J."/>
            <person name="Hamaji T."/>
            <person name="Toyoda A."/>
            <person name="Fujiyama A."/>
            <person name="Neme R."/>
            <person name="Noguchi H."/>
            <person name="Minakuchi Y."/>
            <person name="Suzuki M."/>
            <person name="Kawai-Toyooka H."/>
            <person name="Smith D.R."/>
            <person name="Sparks H."/>
            <person name="Anderson J."/>
            <person name="Bakaric R."/>
            <person name="Luria V."/>
            <person name="Karger A."/>
            <person name="Kirschner M.W."/>
            <person name="Durand P.M."/>
            <person name="Michod R.E."/>
            <person name="Nozaki H."/>
            <person name="Olson B.J."/>
        </authorList>
    </citation>
    <scope>NUCLEOTIDE SEQUENCE [LARGE SCALE GENOMIC DNA]</scope>
    <source>
        <strain evidence="10">NIES-2863</strain>
    </source>
</reference>
<dbReference type="AlphaFoldDB" id="A0A150FVR7"/>
<evidence type="ECO:0000256" key="2">
    <source>
        <dbReference type="ARBA" id="ARBA00004180"/>
    </source>
</evidence>
<keyword evidence="6 7" id="KW-0968">Cytoplasmic vesicle</keyword>
<evidence type="ECO:0000256" key="3">
    <source>
        <dbReference type="ARBA" id="ARBA00005263"/>
    </source>
</evidence>
<comment type="caution">
    <text evidence="9">The sequence shown here is derived from an EMBL/GenBank/DDBJ whole genome shotgun (WGS) entry which is preliminary data.</text>
</comment>
<proteinExistence type="inferred from homology"/>
<keyword evidence="5 7" id="KW-0168">Coated pit</keyword>
<evidence type="ECO:0000256" key="4">
    <source>
        <dbReference type="ARBA" id="ARBA00023136"/>
    </source>
</evidence>
<comment type="subcellular location">
    <subcellularLocation>
        <location evidence="2 7">Cytoplasmic vesicle membrane</location>
        <topology evidence="2 7">Peripheral membrane protein</topology>
        <orientation evidence="2 7">Cytoplasmic side</orientation>
    </subcellularLocation>
    <subcellularLocation>
        <location evidence="7">Membrane</location>
        <location evidence="7">Coated pit</location>
        <topology evidence="7">Peripheral membrane protein</topology>
        <orientation evidence="7">Cytoplasmic side</orientation>
    </subcellularLocation>
    <text evidence="7">Cytoplasmic face of coated pits and vesicles.</text>
</comment>
<sequence>MDFEDTQFQAAPSGDNAFETFAAAAPPVLADNGGNGGSGFDDFFSGSAPVPPAEQPAVLLAAPASGEAPAAAPPAFDDAANVTDPEDPFFQHYTPPAAPAPPAPAPEEVDPRVEWRKQNQEVLKKKDKEEDAAKQVVKEAAAKHLAKFYEVRTTTLTTRKANNRKSEAHQREVEVPASGSPWEKISALANLNSAAHTKDVSRYKALLITCKSKNVAIRAA</sequence>
<evidence type="ECO:0000313" key="10">
    <source>
        <dbReference type="Proteomes" id="UP000075714"/>
    </source>
</evidence>
<feature type="region of interest" description="Disordered" evidence="8">
    <location>
        <begin position="159"/>
        <end position="179"/>
    </location>
</feature>
<evidence type="ECO:0000256" key="1">
    <source>
        <dbReference type="ARBA" id="ARBA00003913"/>
    </source>
</evidence>
<dbReference type="STRING" id="33097.A0A150FVR7"/>
<accession>A0A150FVR7</accession>
<protein>
    <recommendedName>
        <fullName evidence="7">Clathrin light chain</fullName>
    </recommendedName>
</protein>
<comment type="function">
    <text evidence="1 7">Clathrin is the major protein of the polyhedral coat of coated pits and vesicles.</text>
</comment>
<organism evidence="9 10">
    <name type="scientific">Gonium pectorale</name>
    <name type="common">Green alga</name>
    <dbReference type="NCBI Taxonomy" id="33097"/>
    <lineage>
        <taxon>Eukaryota</taxon>
        <taxon>Viridiplantae</taxon>
        <taxon>Chlorophyta</taxon>
        <taxon>core chlorophytes</taxon>
        <taxon>Chlorophyceae</taxon>
        <taxon>CS clade</taxon>
        <taxon>Chlamydomonadales</taxon>
        <taxon>Volvocaceae</taxon>
        <taxon>Gonium</taxon>
    </lineage>
</organism>
<dbReference type="OrthoDB" id="546172at2759"/>
<keyword evidence="4 7" id="KW-0472">Membrane</keyword>
<dbReference type="InterPro" id="IPR000996">
    <property type="entry name" value="Clathrin_L-chain"/>
</dbReference>
<dbReference type="PANTHER" id="PTHR10639:SF7">
    <property type="entry name" value="CLATHRIN LIGHT CHAIN"/>
    <property type="match status" value="1"/>
</dbReference>
<dbReference type="EMBL" id="LSYV01000569">
    <property type="protein sequence ID" value="KXZ41295.1"/>
    <property type="molecule type" value="Genomic_DNA"/>
</dbReference>
<dbReference type="GO" id="GO:0006886">
    <property type="term" value="P:intracellular protein transport"/>
    <property type="evidence" value="ECO:0007669"/>
    <property type="project" value="InterPro"/>
</dbReference>
<dbReference type="Proteomes" id="UP000075714">
    <property type="component" value="Unassembled WGS sequence"/>
</dbReference>
<dbReference type="GO" id="GO:0030132">
    <property type="term" value="C:clathrin coat of coated pit"/>
    <property type="evidence" value="ECO:0007669"/>
    <property type="project" value="InterPro"/>
</dbReference>
<gene>
    <name evidence="9" type="ORF">GPECTOR_572g613</name>
</gene>
<feature type="compositionally biased region" description="Basic and acidic residues" evidence="8">
    <location>
        <begin position="164"/>
        <end position="174"/>
    </location>
</feature>
<dbReference type="GO" id="GO:0032050">
    <property type="term" value="F:clathrin heavy chain binding"/>
    <property type="evidence" value="ECO:0007669"/>
    <property type="project" value="TreeGrafter"/>
</dbReference>
<comment type="similarity">
    <text evidence="3 7">Belongs to the clathrin light chain family.</text>
</comment>
<dbReference type="GO" id="GO:0005198">
    <property type="term" value="F:structural molecule activity"/>
    <property type="evidence" value="ECO:0007669"/>
    <property type="project" value="InterPro"/>
</dbReference>
<dbReference type="GO" id="GO:0030130">
    <property type="term" value="C:clathrin coat of trans-Golgi network vesicle"/>
    <property type="evidence" value="ECO:0007669"/>
    <property type="project" value="InterPro"/>
</dbReference>